<feature type="compositionally biased region" description="Low complexity" evidence="1">
    <location>
        <begin position="180"/>
        <end position="191"/>
    </location>
</feature>
<feature type="region of interest" description="Disordered" evidence="1">
    <location>
        <begin position="83"/>
        <end position="123"/>
    </location>
</feature>
<dbReference type="Proteomes" id="UP000193144">
    <property type="component" value="Unassembled WGS sequence"/>
</dbReference>
<reference evidence="2 3" key="1">
    <citation type="submission" date="2016-07" db="EMBL/GenBank/DDBJ databases">
        <title>Pervasive Adenine N6-methylation of Active Genes in Fungi.</title>
        <authorList>
            <consortium name="DOE Joint Genome Institute"/>
            <person name="Mondo S.J."/>
            <person name="Dannebaum R.O."/>
            <person name="Kuo R.C."/>
            <person name="Labutti K."/>
            <person name="Haridas S."/>
            <person name="Kuo A."/>
            <person name="Salamov A."/>
            <person name="Ahrendt S.R."/>
            <person name="Lipzen A."/>
            <person name="Sullivan W."/>
            <person name="Andreopoulos W.B."/>
            <person name="Clum A."/>
            <person name="Lindquist E."/>
            <person name="Daum C."/>
            <person name="Ramamoorthy G.K."/>
            <person name="Gryganskyi A."/>
            <person name="Culley D."/>
            <person name="Magnuson J.K."/>
            <person name="James T.Y."/>
            <person name="O'Malley M.A."/>
            <person name="Stajich J.E."/>
            <person name="Spatafora J.W."/>
            <person name="Visel A."/>
            <person name="Grigoriev I.V."/>
        </authorList>
    </citation>
    <scope>NUCLEOTIDE SEQUENCE [LARGE SCALE GENOMIC DNA]</scope>
    <source>
        <strain evidence="2 3">CBS 115471</strain>
    </source>
</reference>
<feature type="compositionally biased region" description="Polar residues" evidence="1">
    <location>
        <begin position="97"/>
        <end position="110"/>
    </location>
</feature>
<keyword evidence="3" id="KW-1185">Reference proteome</keyword>
<feature type="compositionally biased region" description="Polar residues" evidence="1">
    <location>
        <begin position="160"/>
        <end position="174"/>
    </location>
</feature>
<comment type="caution">
    <text evidence="2">The sequence shown here is derived from an EMBL/GenBank/DDBJ whole genome shotgun (WGS) entry which is preliminary data.</text>
</comment>
<dbReference type="EMBL" id="MCFA01000012">
    <property type="protein sequence ID" value="ORY17508.1"/>
    <property type="molecule type" value="Genomic_DNA"/>
</dbReference>
<dbReference type="AlphaFoldDB" id="A0A1Y2A4R4"/>
<proteinExistence type="predicted"/>
<feature type="region of interest" description="Disordered" evidence="1">
    <location>
        <begin position="159"/>
        <end position="214"/>
    </location>
</feature>
<accession>A0A1Y2A4R4</accession>
<name>A0A1Y2A4R4_9PLEO</name>
<evidence type="ECO:0000313" key="2">
    <source>
        <dbReference type="EMBL" id="ORY17508.1"/>
    </source>
</evidence>
<evidence type="ECO:0000313" key="3">
    <source>
        <dbReference type="Proteomes" id="UP000193144"/>
    </source>
</evidence>
<evidence type="ECO:0000256" key="1">
    <source>
        <dbReference type="SAM" id="MobiDB-lite"/>
    </source>
</evidence>
<organism evidence="2 3">
    <name type="scientific">Clohesyomyces aquaticus</name>
    <dbReference type="NCBI Taxonomy" id="1231657"/>
    <lineage>
        <taxon>Eukaryota</taxon>
        <taxon>Fungi</taxon>
        <taxon>Dikarya</taxon>
        <taxon>Ascomycota</taxon>
        <taxon>Pezizomycotina</taxon>
        <taxon>Dothideomycetes</taxon>
        <taxon>Pleosporomycetidae</taxon>
        <taxon>Pleosporales</taxon>
        <taxon>Lindgomycetaceae</taxon>
        <taxon>Clohesyomyces</taxon>
    </lineage>
</organism>
<sequence>MLWACVMAEETANGDEGVCRSNDRRRVWPCRSGTAKGLFSQISRDDCCGIETMRMMAVKDDSYCKVEGEGVAVRDSPTRYCRQGVGRRSHLPRSQGGLRNTTNLSTQSRQAKLIGPPTKPPIAIARPECERVPQSQQLARALSAAETCASPAPLPLSCFPQRNSGLTAQSSRGSESAGAPVAAPTTTSTSRVRCDNNDNDNDNDNDIVNPPATPLPRKWVANTCPRCLRFEHRVQRAAKAQERCASPVSRHCSLATTRI</sequence>
<protein>
    <submittedName>
        <fullName evidence="2">Uncharacterized protein</fullName>
    </submittedName>
</protein>
<gene>
    <name evidence="2" type="ORF">BCR34DRAFT_40353</name>
</gene>